<gene>
    <name evidence="2" type="ORF">BBN63_11260</name>
</gene>
<organism evidence="2 3">
    <name type="scientific">Streptomyces niveus</name>
    <name type="common">Streptomyces spheroides</name>
    <dbReference type="NCBI Taxonomy" id="193462"/>
    <lineage>
        <taxon>Bacteria</taxon>
        <taxon>Bacillati</taxon>
        <taxon>Actinomycetota</taxon>
        <taxon>Actinomycetes</taxon>
        <taxon>Kitasatosporales</taxon>
        <taxon>Streptomycetaceae</taxon>
        <taxon>Streptomyces</taxon>
    </lineage>
</organism>
<feature type="domain" description="Cupin type-2" evidence="1">
    <location>
        <begin position="54"/>
        <end position="121"/>
    </location>
</feature>
<keyword evidence="3" id="KW-1185">Reference proteome</keyword>
<dbReference type="InterPro" id="IPR053146">
    <property type="entry name" value="QDO-like"/>
</dbReference>
<reference evidence="2 3" key="1">
    <citation type="submission" date="2016-11" db="EMBL/GenBank/DDBJ databases">
        <title>Complete genome sequence of Streptomyces niveus SCSIO 3406.</title>
        <authorList>
            <person name="Zhu Q."/>
            <person name="Cheng W."/>
            <person name="Song Y."/>
            <person name="Li Q."/>
            <person name="Ju J."/>
        </authorList>
    </citation>
    <scope>NUCLEOTIDE SEQUENCE [LARGE SCALE GENOMIC DNA]</scope>
    <source>
        <strain evidence="2 3">SCSIO 3406</strain>
    </source>
</reference>
<dbReference type="RefSeq" id="WP_078075276.1">
    <property type="nucleotide sequence ID" value="NZ_CP018047.1"/>
</dbReference>
<dbReference type="AlphaFoldDB" id="A0A1U9QR36"/>
<dbReference type="PANTHER" id="PTHR36440:SF1">
    <property type="entry name" value="PUTATIVE (AFU_ORTHOLOGUE AFUA_8G07350)-RELATED"/>
    <property type="match status" value="1"/>
</dbReference>
<dbReference type="OrthoDB" id="5243731at2"/>
<dbReference type="KEGG" id="snw:BBN63_11260"/>
<dbReference type="InterPro" id="IPR011051">
    <property type="entry name" value="RmlC_Cupin_sf"/>
</dbReference>
<dbReference type="SUPFAM" id="SSF51182">
    <property type="entry name" value="RmlC-like cupins"/>
    <property type="match status" value="1"/>
</dbReference>
<dbReference type="EMBL" id="CP018047">
    <property type="protein sequence ID" value="AQU66738.1"/>
    <property type="molecule type" value="Genomic_DNA"/>
</dbReference>
<evidence type="ECO:0000259" key="1">
    <source>
        <dbReference type="Pfam" id="PF07883"/>
    </source>
</evidence>
<accession>A0A1U9QR36</accession>
<name>A0A1U9QR36_STRNV</name>
<dbReference type="PANTHER" id="PTHR36440">
    <property type="entry name" value="PUTATIVE (AFU_ORTHOLOGUE AFUA_8G07350)-RELATED"/>
    <property type="match status" value="1"/>
</dbReference>
<dbReference type="InterPro" id="IPR013096">
    <property type="entry name" value="Cupin_2"/>
</dbReference>
<dbReference type="Gene3D" id="2.60.120.10">
    <property type="entry name" value="Jelly Rolls"/>
    <property type="match status" value="1"/>
</dbReference>
<evidence type="ECO:0000313" key="2">
    <source>
        <dbReference type="EMBL" id="AQU66738.1"/>
    </source>
</evidence>
<protein>
    <submittedName>
        <fullName evidence="2">Cupin</fullName>
    </submittedName>
</protein>
<proteinExistence type="predicted"/>
<evidence type="ECO:0000313" key="3">
    <source>
        <dbReference type="Proteomes" id="UP000189677"/>
    </source>
</evidence>
<dbReference type="InterPro" id="IPR014710">
    <property type="entry name" value="RmlC-like_jellyroll"/>
</dbReference>
<dbReference type="Pfam" id="PF07883">
    <property type="entry name" value="Cupin_2"/>
    <property type="match status" value="1"/>
</dbReference>
<sequence>MSYPEPRHLGDKGEVNAVFRPAGTPADVRSPSGTETHFVASSVSTGGEFGLYRMDMVPRGGGPSTHFHKTISESFYILDGTVRLYDGERWIDAEKGDFLYVPPGGLHGFRNDSDAPASTLILFAPGAPREEYFEKVSTVGRMTDEERTAFFIKHDTYWVD</sequence>
<dbReference type="Proteomes" id="UP000189677">
    <property type="component" value="Chromosome"/>
</dbReference>